<evidence type="ECO:0000313" key="2">
    <source>
        <dbReference type="Proteomes" id="UP001206925"/>
    </source>
</evidence>
<dbReference type="PANTHER" id="PTHR32278:SF73">
    <property type="entry name" value="PHLOEM PROTEIN"/>
    <property type="match status" value="1"/>
</dbReference>
<proteinExistence type="predicted"/>
<dbReference type="EMBL" id="JAMZMK010006733">
    <property type="protein sequence ID" value="KAI7747558.1"/>
    <property type="molecule type" value="Genomic_DNA"/>
</dbReference>
<dbReference type="AlphaFoldDB" id="A0AAD5CSL4"/>
<gene>
    <name evidence="1" type="ORF">M8C21_012070</name>
</gene>
<organism evidence="1 2">
    <name type="scientific">Ambrosia artemisiifolia</name>
    <name type="common">Common ragweed</name>
    <dbReference type="NCBI Taxonomy" id="4212"/>
    <lineage>
        <taxon>Eukaryota</taxon>
        <taxon>Viridiplantae</taxon>
        <taxon>Streptophyta</taxon>
        <taxon>Embryophyta</taxon>
        <taxon>Tracheophyta</taxon>
        <taxon>Spermatophyta</taxon>
        <taxon>Magnoliopsida</taxon>
        <taxon>eudicotyledons</taxon>
        <taxon>Gunneridae</taxon>
        <taxon>Pentapetalae</taxon>
        <taxon>asterids</taxon>
        <taxon>campanulids</taxon>
        <taxon>Asterales</taxon>
        <taxon>Asteraceae</taxon>
        <taxon>Asteroideae</taxon>
        <taxon>Heliantheae alliance</taxon>
        <taxon>Heliantheae</taxon>
        <taxon>Ambrosia</taxon>
    </lineage>
</organism>
<dbReference type="PANTHER" id="PTHR32278">
    <property type="entry name" value="F-BOX DOMAIN-CONTAINING PROTEIN"/>
    <property type="match status" value="1"/>
</dbReference>
<evidence type="ECO:0000313" key="1">
    <source>
        <dbReference type="EMBL" id="KAI7747558.1"/>
    </source>
</evidence>
<accession>A0AAD5CSL4</accession>
<name>A0AAD5CSL4_AMBAR</name>
<reference evidence="1" key="1">
    <citation type="submission" date="2022-06" db="EMBL/GenBank/DDBJ databases">
        <title>Uncovering the hologenomic basis of an extraordinary plant invasion.</title>
        <authorList>
            <person name="Bieker V.C."/>
            <person name="Martin M.D."/>
            <person name="Gilbert T."/>
            <person name="Hodgins K."/>
            <person name="Battlay P."/>
            <person name="Petersen B."/>
            <person name="Wilson J."/>
        </authorList>
    </citation>
    <scope>NUCLEOTIDE SEQUENCE</scope>
    <source>
        <strain evidence="1">AA19_3_7</strain>
        <tissue evidence="1">Leaf</tissue>
    </source>
</reference>
<dbReference type="Proteomes" id="UP001206925">
    <property type="component" value="Unassembled WGS sequence"/>
</dbReference>
<dbReference type="InterPro" id="IPR025886">
    <property type="entry name" value="PP2-like"/>
</dbReference>
<comment type="caution">
    <text evidence="1">The sequence shown here is derived from an EMBL/GenBank/DDBJ whole genome shotgun (WGS) entry which is preliminary data.</text>
</comment>
<protein>
    <submittedName>
        <fullName evidence="1">Uncharacterized protein</fullName>
    </submittedName>
</protein>
<keyword evidence="2" id="KW-1185">Reference proteome</keyword>
<dbReference type="Pfam" id="PF14299">
    <property type="entry name" value="PP2"/>
    <property type="match status" value="1"/>
</dbReference>
<sequence length="170" mass="19104">MLAAKQLSIALMDSPSCWRWTSISESRFKEVTELISVCSLEVSGNVNSSILSPNTTYVAHLVFMTTSEAYGFEYRPVEVCIGPYEDNKKTRMVYLDPEAQSRWRLRPKRRIGIFGGGIFGNYDTVPSPCDDNCPKHREDGWFEVEIGEYFNKGGDAVELAISIMEVKGGN</sequence>